<evidence type="ECO:0000256" key="9">
    <source>
        <dbReference type="SAM" id="SignalP"/>
    </source>
</evidence>
<feature type="signal peptide" evidence="9">
    <location>
        <begin position="1"/>
        <end position="22"/>
    </location>
</feature>
<keyword evidence="11" id="KW-1185">Reference proteome</keyword>
<keyword evidence="6" id="KW-0675">Receptor</keyword>
<keyword evidence="4 8" id="KW-1133">Transmembrane helix</keyword>
<protein>
    <submittedName>
        <fullName evidence="10">Uncharacterized protein</fullName>
    </submittedName>
</protein>
<evidence type="ECO:0000256" key="8">
    <source>
        <dbReference type="SAM" id="Phobius"/>
    </source>
</evidence>
<keyword evidence="5 8" id="KW-0472">Membrane</keyword>
<feature type="chain" id="PRO_5041241993" evidence="9">
    <location>
        <begin position="23"/>
        <end position="572"/>
    </location>
</feature>
<dbReference type="SUPFAM" id="SSF53850">
    <property type="entry name" value="Periplasmic binding protein-like II"/>
    <property type="match status" value="1"/>
</dbReference>
<evidence type="ECO:0000256" key="3">
    <source>
        <dbReference type="ARBA" id="ARBA00022692"/>
    </source>
</evidence>
<dbReference type="GO" id="GO:0005886">
    <property type="term" value="C:plasma membrane"/>
    <property type="evidence" value="ECO:0007669"/>
    <property type="project" value="UniProtKB-SubCell"/>
</dbReference>
<evidence type="ECO:0000256" key="2">
    <source>
        <dbReference type="ARBA" id="ARBA00022475"/>
    </source>
</evidence>
<keyword evidence="3 8" id="KW-0812">Transmembrane</keyword>
<evidence type="ECO:0000256" key="4">
    <source>
        <dbReference type="ARBA" id="ARBA00022989"/>
    </source>
</evidence>
<organism evidence="10 11">
    <name type="scientific">Zophobas morio</name>
    <dbReference type="NCBI Taxonomy" id="2755281"/>
    <lineage>
        <taxon>Eukaryota</taxon>
        <taxon>Metazoa</taxon>
        <taxon>Ecdysozoa</taxon>
        <taxon>Arthropoda</taxon>
        <taxon>Hexapoda</taxon>
        <taxon>Insecta</taxon>
        <taxon>Pterygota</taxon>
        <taxon>Neoptera</taxon>
        <taxon>Endopterygota</taxon>
        <taxon>Coleoptera</taxon>
        <taxon>Polyphaga</taxon>
        <taxon>Cucujiformia</taxon>
        <taxon>Tenebrionidae</taxon>
        <taxon>Zophobas</taxon>
    </lineage>
</organism>
<dbReference type="AlphaFoldDB" id="A0AA38J225"/>
<gene>
    <name evidence="10" type="ORF">Zmor_007457</name>
</gene>
<evidence type="ECO:0000256" key="5">
    <source>
        <dbReference type="ARBA" id="ARBA00023136"/>
    </source>
</evidence>
<evidence type="ECO:0000256" key="6">
    <source>
        <dbReference type="ARBA" id="ARBA00023170"/>
    </source>
</evidence>
<dbReference type="PANTHER" id="PTHR42643:SF35">
    <property type="entry name" value="IONOTROPIC RECEPTOR 68A, ISOFORM A"/>
    <property type="match status" value="1"/>
</dbReference>
<feature type="transmembrane region" description="Helical" evidence="8">
    <location>
        <begin position="307"/>
        <end position="330"/>
    </location>
</feature>
<dbReference type="Proteomes" id="UP001168821">
    <property type="component" value="Unassembled WGS sequence"/>
</dbReference>
<dbReference type="InterPro" id="IPR052192">
    <property type="entry name" value="Insect_Ionotropic_Sensory_Rcpt"/>
</dbReference>
<keyword evidence="9" id="KW-0732">Signal</keyword>
<dbReference type="EMBL" id="JALNTZ010000002">
    <property type="protein sequence ID" value="KAJ3663149.1"/>
    <property type="molecule type" value="Genomic_DNA"/>
</dbReference>
<feature type="transmembrane region" description="Helical" evidence="8">
    <location>
        <begin position="371"/>
        <end position="393"/>
    </location>
</feature>
<proteinExistence type="predicted"/>
<dbReference type="PANTHER" id="PTHR42643">
    <property type="entry name" value="IONOTROPIC RECEPTOR 20A-RELATED"/>
    <property type="match status" value="1"/>
</dbReference>
<sequence>MVEMRHLVVIITLVPCLNHCLLQFSVNDTVAKELQKYFVTYKQHISKNYSSCSYINVHLPLTRDISNLLIQENDCPSITVTTSVNYPQYVFTEGNFIFLETASDIGKTVMQLQGYSFWNSRFENHFIICQAVPSDHFLEDLLDYIWNKNVLNFVLVFVEKHLEVFSYNPFIQEKVMNFSNYLQSDGNLFPDKLITLNGYNLRVLMFDLPPSAVKFKNEWYGPDYQQLKMVMSMMNATFSIIEHKQNGTEHFEEAFRSIRAHETDFCFVSHFQEVQYYKSVEYTYPHRTNALVLLMPITQDIRKKRNLLSIFSLTIWILFIILIATTFASIKLANRQQVLGKSSWVSFLHIWSAFLGYPITNMWKKKPLVQYQLLLFIMMCLVFRTAFHCFLISSYASPTYLNKVQNISELKDMDLIIYTAKTYARITPTSYGLHSKFTFLTKRQRSKRLAKFDPKAAYLLPFTHAEPILNKMKTKKKRVPYYILKEPVVPGYDNYIFQKHSPFLRKVSEYLMKESQFGLSANDIPINPYAQRNATNDDTTVLNMQHMRSVFYLLISGLVISSFVFLIELVYI</sequence>
<feature type="transmembrane region" description="Helical" evidence="8">
    <location>
        <begin position="342"/>
        <end position="359"/>
    </location>
</feature>
<feature type="transmembrane region" description="Helical" evidence="8">
    <location>
        <begin position="550"/>
        <end position="571"/>
    </location>
</feature>
<keyword evidence="2" id="KW-1003">Cell membrane</keyword>
<evidence type="ECO:0000313" key="10">
    <source>
        <dbReference type="EMBL" id="KAJ3663149.1"/>
    </source>
</evidence>
<evidence type="ECO:0000313" key="11">
    <source>
        <dbReference type="Proteomes" id="UP001168821"/>
    </source>
</evidence>
<accession>A0AA38J225</accession>
<evidence type="ECO:0000256" key="7">
    <source>
        <dbReference type="ARBA" id="ARBA00023180"/>
    </source>
</evidence>
<comment type="caution">
    <text evidence="10">The sequence shown here is derived from an EMBL/GenBank/DDBJ whole genome shotgun (WGS) entry which is preliminary data.</text>
</comment>
<keyword evidence="7" id="KW-0325">Glycoprotein</keyword>
<comment type="subcellular location">
    <subcellularLocation>
        <location evidence="1">Cell membrane</location>
        <topology evidence="1">Multi-pass membrane protein</topology>
    </subcellularLocation>
</comment>
<evidence type="ECO:0000256" key="1">
    <source>
        <dbReference type="ARBA" id="ARBA00004651"/>
    </source>
</evidence>
<name>A0AA38J225_9CUCU</name>
<reference evidence="10" key="1">
    <citation type="journal article" date="2023" name="G3 (Bethesda)">
        <title>Whole genome assemblies of Zophobas morio and Tenebrio molitor.</title>
        <authorList>
            <person name="Kaur S."/>
            <person name="Stinson S.A."/>
            <person name="diCenzo G.C."/>
        </authorList>
    </citation>
    <scope>NUCLEOTIDE SEQUENCE</scope>
    <source>
        <strain evidence="10">QUZm001</strain>
    </source>
</reference>